<dbReference type="PANTHER" id="PTHR33931">
    <property type="entry name" value="HOLIN-LIKE PROTEIN CIDA-RELATED"/>
    <property type="match status" value="1"/>
</dbReference>
<feature type="transmembrane region" description="Helical" evidence="6">
    <location>
        <begin position="27"/>
        <end position="46"/>
    </location>
</feature>
<evidence type="ECO:0000256" key="4">
    <source>
        <dbReference type="ARBA" id="ARBA00022989"/>
    </source>
</evidence>
<evidence type="ECO:0000256" key="6">
    <source>
        <dbReference type="SAM" id="Phobius"/>
    </source>
</evidence>
<protein>
    <submittedName>
        <fullName evidence="7">CidA/LrgA family protein</fullName>
    </submittedName>
</protein>
<keyword evidence="8" id="KW-1185">Reference proteome</keyword>
<dbReference type="PANTHER" id="PTHR33931:SF2">
    <property type="entry name" value="HOLIN-LIKE PROTEIN CIDA"/>
    <property type="match status" value="1"/>
</dbReference>
<organism evidence="7 8">
    <name type="scientific">Paenibacillus aestuarii</name>
    <dbReference type="NCBI Taxonomy" id="516965"/>
    <lineage>
        <taxon>Bacteria</taxon>
        <taxon>Bacillati</taxon>
        <taxon>Bacillota</taxon>
        <taxon>Bacilli</taxon>
        <taxon>Bacillales</taxon>
        <taxon>Paenibacillaceae</taxon>
        <taxon>Paenibacillus</taxon>
    </lineage>
</organism>
<keyword evidence="2" id="KW-1003">Cell membrane</keyword>
<keyword evidence="5 6" id="KW-0472">Membrane</keyword>
<accession>A0ABW0K3V8</accession>
<evidence type="ECO:0000313" key="8">
    <source>
        <dbReference type="Proteomes" id="UP001596044"/>
    </source>
</evidence>
<gene>
    <name evidence="7" type="ORF">ACFPOG_05690</name>
</gene>
<evidence type="ECO:0000256" key="5">
    <source>
        <dbReference type="ARBA" id="ARBA00023136"/>
    </source>
</evidence>
<comment type="caution">
    <text evidence="7">The sequence shown here is derived from an EMBL/GenBank/DDBJ whole genome shotgun (WGS) entry which is preliminary data.</text>
</comment>
<proteinExistence type="predicted"/>
<feature type="transmembrane region" description="Helical" evidence="6">
    <location>
        <begin position="92"/>
        <end position="115"/>
    </location>
</feature>
<sequence>MKTGLTVSIQIAFLIIVSWLMNKLVQWLHIPVPGSILGMILVFLLLQMKLLPRKLLEAGSNWLIATMLLFFIPPAVGIISYRQLLVDKGLQIVLVIVFGTVIVMVCSGLVAQVIAKRKGLSRP</sequence>
<dbReference type="RefSeq" id="WP_270877389.1">
    <property type="nucleotide sequence ID" value="NZ_JAQFVF010000001.1"/>
</dbReference>
<feature type="transmembrane region" description="Helical" evidence="6">
    <location>
        <begin position="5"/>
        <end position="21"/>
    </location>
</feature>
<dbReference type="Proteomes" id="UP001596044">
    <property type="component" value="Unassembled WGS sequence"/>
</dbReference>
<dbReference type="NCBIfam" id="NF002460">
    <property type="entry name" value="PRK01658.1"/>
    <property type="match status" value="1"/>
</dbReference>
<comment type="subcellular location">
    <subcellularLocation>
        <location evidence="1">Cell membrane</location>
        <topology evidence="1">Multi-pass membrane protein</topology>
    </subcellularLocation>
</comment>
<evidence type="ECO:0000313" key="7">
    <source>
        <dbReference type="EMBL" id="MFC5447741.1"/>
    </source>
</evidence>
<name>A0ABW0K3V8_9BACL</name>
<dbReference type="Pfam" id="PF03788">
    <property type="entry name" value="LrgA"/>
    <property type="match status" value="1"/>
</dbReference>
<evidence type="ECO:0000256" key="2">
    <source>
        <dbReference type="ARBA" id="ARBA00022475"/>
    </source>
</evidence>
<dbReference type="InterPro" id="IPR005538">
    <property type="entry name" value="LrgA/CidA"/>
</dbReference>
<reference evidence="8" key="1">
    <citation type="journal article" date="2019" name="Int. J. Syst. Evol. Microbiol.">
        <title>The Global Catalogue of Microorganisms (GCM) 10K type strain sequencing project: providing services to taxonomists for standard genome sequencing and annotation.</title>
        <authorList>
            <consortium name="The Broad Institute Genomics Platform"/>
            <consortium name="The Broad Institute Genome Sequencing Center for Infectious Disease"/>
            <person name="Wu L."/>
            <person name="Ma J."/>
        </authorList>
    </citation>
    <scope>NUCLEOTIDE SEQUENCE [LARGE SCALE GENOMIC DNA]</scope>
    <source>
        <strain evidence="8">KACC 11904</strain>
    </source>
</reference>
<dbReference type="EMBL" id="JBHSMJ010000009">
    <property type="protein sequence ID" value="MFC5447741.1"/>
    <property type="molecule type" value="Genomic_DNA"/>
</dbReference>
<keyword evidence="3 6" id="KW-0812">Transmembrane</keyword>
<feature type="transmembrane region" description="Helical" evidence="6">
    <location>
        <begin position="58"/>
        <end position="80"/>
    </location>
</feature>
<keyword evidence="4 6" id="KW-1133">Transmembrane helix</keyword>
<evidence type="ECO:0000256" key="3">
    <source>
        <dbReference type="ARBA" id="ARBA00022692"/>
    </source>
</evidence>
<evidence type="ECO:0000256" key="1">
    <source>
        <dbReference type="ARBA" id="ARBA00004651"/>
    </source>
</evidence>